<keyword evidence="3" id="KW-1185">Reference proteome</keyword>
<evidence type="ECO:0000256" key="1">
    <source>
        <dbReference type="ARBA" id="ARBA00022649"/>
    </source>
</evidence>
<reference evidence="2 3" key="1">
    <citation type="submission" date="2023-01" db="EMBL/GenBank/DDBJ databases">
        <title>Novel species of the genus Asticcacaulis isolated from rivers.</title>
        <authorList>
            <person name="Lu H."/>
        </authorList>
    </citation>
    <scope>NUCLEOTIDE SEQUENCE [LARGE SCALE GENOMIC DNA]</scope>
    <source>
        <strain evidence="2 3">BYS171W</strain>
    </source>
</reference>
<keyword evidence="1" id="KW-1277">Toxin-antitoxin system</keyword>
<gene>
    <name evidence="2" type="ORF">PQU92_04335</name>
</gene>
<dbReference type="InterPro" id="IPR007712">
    <property type="entry name" value="RelE/ParE_toxin"/>
</dbReference>
<dbReference type="EMBL" id="JAQQKX010000002">
    <property type="protein sequence ID" value="MDC7682490.1"/>
    <property type="molecule type" value="Genomic_DNA"/>
</dbReference>
<protein>
    <submittedName>
        <fullName evidence="2">Type II toxin-antitoxin system RelE/ParE family toxin</fullName>
    </submittedName>
</protein>
<dbReference type="Gene3D" id="3.30.2310.20">
    <property type="entry name" value="RelE-like"/>
    <property type="match status" value="1"/>
</dbReference>
<proteinExistence type="predicted"/>
<sequence length="114" mass="13196">MGQYILTRNAAREVRTIASWTERQWGKAQAYSYIESLEAGFKTLGASTGRVRSRRDDLSGLDIFRIRHHYAVYQVLDEDRVAILALLHERMDVPAHLEDIKRRSKAELDALRQP</sequence>
<dbReference type="Pfam" id="PF05016">
    <property type="entry name" value="ParE_toxin"/>
    <property type="match status" value="1"/>
</dbReference>
<evidence type="ECO:0000313" key="2">
    <source>
        <dbReference type="EMBL" id="MDC7682490.1"/>
    </source>
</evidence>
<evidence type="ECO:0000313" key="3">
    <source>
        <dbReference type="Proteomes" id="UP001214854"/>
    </source>
</evidence>
<organism evidence="2 3">
    <name type="scientific">Asticcacaulis aquaticus</name>
    <dbReference type="NCBI Taxonomy" id="2984212"/>
    <lineage>
        <taxon>Bacteria</taxon>
        <taxon>Pseudomonadati</taxon>
        <taxon>Pseudomonadota</taxon>
        <taxon>Alphaproteobacteria</taxon>
        <taxon>Caulobacterales</taxon>
        <taxon>Caulobacteraceae</taxon>
        <taxon>Asticcacaulis</taxon>
    </lineage>
</organism>
<name>A0ABT5HRN1_9CAUL</name>
<dbReference type="RefSeq" id="WP_272746977.1">
    <property type="nucleotide sequence ID" value="NZ_JAQQKX010000002.1"/>
</dbReference>
<accession>A0ABT5HRN1</accession>
<comment type="caution">
    <text evidence="2">The sequence shown here is derived from an EMBL/GenBank/DDBJ whole genome shotgun (WGS) entry which is preliminary data.</text>
</comment>
<dbReference type="InterPro" id="IPR035093">
    <property type="entry name" value="RelE/ParE_toxin_dom_sf"/>
</dbReference>
<dbReference type="Proteomes" id="UP001214854">
    <property type="component" value="Unassembled WGS sequence"/>
</dbReference>